<gene>
    <name evidence="1" type="ORF">SCH01S_49_00050</name>
</gene>
<proteinExistence type="predicted"/>
<keyword evidence="2" id="KW-1185">Reference proteome</keyword>
<dbReference type="EMBL" id="BBWU01000049">
    <property type="protein sequence ID" value="GAO40591.1"/>
    <property type="molecule type" value="Genomic_DNA"/>
</dbReference>
<sequence length="108" mass="11393">MFKSSRRRSDFVRLSPAEAARQGRAAKLAWEHMPRPGTAVEFLNSHHAGLGGRPIDLAVSSEAGLSAVEGVIAALSERSCQASGGSNGLAQFSMPDVYVEIGELRSPA</sequence>
<organism evidence="1 2">
    <name type="scientific">Sphingomonas changbaiensis NBRC 104936</name>
    <dbReference type="NCBI Taxonomy" id="1219043"/>
    <lineage>
        <taxon>Bacteria</taxon>
        <taxon>Pseudomonadati</taxon>
        <taxon>Pseudomonadota</taxon>
        <taxon>Alphaproteobacteria</taxon>
        <taxon>Sphingomonadales</taxon>
        <taxon>Sphingomonadaceae</taxon>
        <taxon>Sphingomonas</taxon>
    </lineage>
</organism>
<evidence type="ECO:0000313" key="2">
    <source>
        <dbReference type="Proteomes" id="UP000033202"/>
    </source>
</evidence>
<evidence type="ECO:0000313" key="1">
    <source>
        <dbReference type="EMBL" id="GAO40591.1"/>
    </source>
</evidence>
<dbReference type="OrthoDB" id="7473598at2"/>
<comment type="caution">
    <text evidence="1">The sequence shown here is derived from an EMBL/GenBank/DDBJ whole genome shotgun (WGS) entry which is preliminary data.</text>
</comment>
<protein>
    <submittedName>
        <fullName evidence="1">Uncharacterized protein</fullName>
    </submittedName>
</protein>
<dbReference type="STRING" id="1219043.SCH01S_49_00050"/>
<dbReference type="Proteomes" id="UP000033202">
    <property type="component" value="Unassembled WGS sequence"/>
</dbReference>
<reference evidence="1 2" key="1">
    <citation type="submission" date="2015-04" db="EMBL/GenBank/DDBJ databases">
        <title>Whole genome shotgun sequence of Sphingomonas changbaiensis NBRC 104936.</title>
        <authorList>
            <person name="Katano-Makiyama Y."/>
            <person name="Hosoyama A."/>
            <person name="Hashimoto M."/>
            <person name="Noguchi M."/>
            <person name="Tsuchikane K."/>
            <person name="Ohji S."/>
            <person name="Yamazoe A."/>
            <person name="Ichikawa N."/>
            <person name="Kimura A."/>
            <person name="Fujita N."/>
        </authorList>
    </citation>
    <scope>NUCLEOTIDE SEQUENCE [LARGE SCALE GENOMIC DNA]</scope>
    <source>
        <strain evidence="1 2">NBRC 104936</strain>
    </source>
</reference>
<accession>A0A0E9MT41</accession>
<name>A0A0E9MT41_9SPHN</name>
<dbReference type="AlphaFoldDB" id="A0A0E9MT41"/>